<reference evidence="1" key="1">
    <citation type="submission" date="2023-10" db="EMBL/GenBank/DDBJ databases">
        <authorList>
            <person name="Domelevo Entfellner J.-B."/>
        </authorList>
    </citation>
    <scope>NUCLEOTIDE SEQUENCE</scope>
</reference>
<dbReference type="AlphaFoldDB" id="A0AA86SFM2"/>
<sequence length="69" mass="8036">MEDLDGMGGDSGILFLSLNWRQIKREKKEREFKEDMNLKFGSEKGKWKVLELKRFLGFQRSSPLALLCG</sequence>
<evidence type="ECO:0000313" key="2">
    <source>
        <dbReference type="Proteomes" id="UP001189624"/>
    </source>
</evidence>
<keyword evidence="2" id="KW-1185">Reference proteome</keyword>
<protein>
    <submittedName>
        <fullName evidence="1">Uncharacterized protein</fullName>
    </submittedName>
</protein>
<evidence type="ECO:0000313" key="1">
    <source>
        <dbReference type="EMBL" id="CAJ1938283.1"/>
    </source>
</evidence>
<dbReference type="Proteomes" id="UP001189624">
    <property type="component" value="Chromosome 3"/>
</dbReference>
<dbReference type="Gramene" id="rna-AYBTSS11_LOCUS8481">
    <property type="protein sequence ID" value="CAJ1938283.1"/>
    <property type="gene ID" value="gene-AYBTSS11_LOCUS8481"/>
</dbReference>
<proteinExistence type="predicted"/>
<organism evidence="1 2">
    <name type="scientific">Sphenostylis stenocarpa</name>
    <dbReference type="NCBI Taxonomy" id="92480"/>
    <lineage>
        <taxon>Eukaryota</taxon>
        <taxon>Viridiplantae</taxon>
        <taxon>Streptophyta</taxon>
        <taxon>Embryophyta</taxon>
        <taxon>Tracheophyta</taxon>
        <taxon>Spermatophyta</taxon>
        <taxon>Magnoliopsida</taxon>
        <taxon>eudicotyledons</taxon>
        <taxon>Gunneridae</taxon>
        <taxon>Pentapetalae</taxon>
        <taxon>rosids</taxon>
        <taxon>fabids</taxon>
        <taxon>Fabales</taxon>
        <taxon>Fabaceae</taxon>
        <taxon>Papilionoideae</taxon>
        <taxon>50 kb inversion clade</taxon>
        <taxon>NPAAA clade</taxon>
        <taxon>indigoferoid/millettioid clade</taxon>
        <taxon>Phaseoleae</taxon>
        <taxon>Sphenostylis</taxon>
    </lineage>
</organism>
<name>A0AA86SFM2_9FABA</name>
<dbReference type="EMBL" id="OY731400">
    <property type="protein sequence ID" value="CAJ1938283.1"/>
    <property type="molecule type" value="Genomic_DNA"/>
</dbReference>
<gene>
    <name evidence="1" type="ORF">AYBTSS11_LOCUS8481</name>
</gene>
<accession>A0AA86SFM2</accession>